<dbReference type="AlphaFoldDB" id="A0A0F7KAS3"/>
<evidence type="ECO:0000313" key="1">
    <source>
        <dbReference type="EMBL" id="AKH36651.1"/>
    </source>
</evidence>
<dbReference type="PATRIC" id="fig|44574.3.peg.144"/>
<gene>
    <name evidence="1" type="ORF">AAW31_00570</name>
</gene>
<keyword evidence="2" id="KW-1185">Reference proteome</keyword>
<dbReference type="EMBL" id="CP011451">
    <property type="protein sequence ID" value="AKH36651.1"/>
    <property type="molecule type" value="Genomic_DNA"/>
</dbReference>
<dbReference type="KEGG" id="nco:AAW31_00570"/>
<dbReference type="Proteomes" id="UP000034156">
    <property type="component" value="Chromosome"/>
</dbReference>
<proteinExistence type="predicted"/>
<reference evidence="2" key="1">
    <citation type="submission" date="2015-05" db="EMBL/GenBank/DDBJ databases">
        <title>Draft genome of Nitrosomonas communis strain Nm2.</title>
        <authorList>
            <person name="Kozlowski J.A."/>
            <person name="Kits K.D."/>
            <person name="Stein L.Y."/>
        </authorList>
    </citation>
    <scope>NUCLEOTIDE SEQUENCE [LARGE SCALE GENOMIC DNA]</scope>
    <source>
        <strain evidence="2">Nm2</strain>
    </source>
</reference>
<evidence type="ECO:0000313" key="2">
    <source>
        <dbReference type="Proteomes" id="UP000034156"/>
    </source>
</evidence>
<sequence>MRTNNYPPSFSRLSNITHDAAHHQPGSDAILCLTKSSLAFSACKNDWKLPQLKNFCDQIKTKSHPAFCT</sequence>
<accession>A0A0F7KAS3</accession>
<protein>
    <submittedName>
        <fullName evidence="1">Uncharacterized protein</fullName>
    </submittedName>
</protein>
<organism evidence="1 2">
    <name type="scientific">Nitrosomonas communis</name>
    <dbReference type="NCBI Taxonomy" id="44574"/>
    <lineage>
        <taxon>Bacteria</taxon>
        <taxon>Pseudomonadati</taxon>
        <taxon>Pseudomonadota</taxon>
        <taxon>Betaproteobacteria</taxon>
        <taxon>Nitrosomonadales</taxon>
        <taxon>Nitrosomonadaceae</taxon>
        <taxon>Nitrosomonas</taxon>
    </lineage>
</organism>
<name>A0A0F7KAS3_9PROT</name>
<reference evidence="1 2" key="2">
    <citation type="journal article" date="2016" name="Genome Announc.">
        <title>Genome Sequence of Nitrosomonas communis Strain Nm2, a Mesophilic Ammonia-Oxidizing Bacterium Isolated from Mediterranean Soil.</title>
        <authorList>
            <person name="Kozlowski J.A."/>
            <person name="Kits K.D."/>
            <person name="Stein L.Y."/>
        </authorList>
    </citation>
    <scope>NUCLEOTIDE SEQUENCE [LARGE SCALE GENOMIC DNA]</scope>
    <source>
        <strain evidence="1 2">Nm2</strain>
    </source>
</reference>